<proteinExistence type="predicted"/>
<accession>A0A915L9B4</accession>
<evidence type="ECO:0000313" key="2">
    <source>
        <dbReference type="Proteomes" id="UP000887565"/>
    </source>
</evidence>
<keyword evidence="2" id="KW-1185">Reference proteome</keyword>
<dbReference type="WBParaSite" id="nRc.2.0.1.t47013-RA">
    <property type="protein sequence ID" value="nRc.2.0.1.t47013-RA"/>
    <property type="gene ID" value="nRc.2.0.1.g47013"/>
</dbReference>
<evidence type="ECO:0000256" key="1">
    <source>
        <dbReference type="SAM" id="MobiDB-lite"/>
    </source>
</evidence>
<name>A0A915L9B4_ROMCU</name>
<dbReference type="AlphaFoldDB" id="A0A915L9B4"/>
<sequence length="123" mass="14606">MRQNDAASNFMSSASQNVRFHVVTDQESVRFVDLSAALLPEFFVVRDEICFIESQLLKNMENYNATKVMLQDCRISRFPSLWTTYPANRHCQTTVNKERKHNRPERCRTSKNVEKQRFYHSRQ</sequence>
<evidence type="ECO:0000313" key="3">
    <source>
        <dbReference type="WBParaSite" id="nRc.2.0.1.t47013-RA"/>
    </source>
</evidence>
<reference evidence="3" key="1">
    <citation type="submission" date="2022-11" db="UniProtKB">
        <authorList>
            <consortium name="WormBaseParasite"/>
        </authorList>
    </citation>
    <scope>IDENTIFICATION</scope>
</reference>
<feature type="region of interest" description="Disordered" evidence="1">
    <location>
        <begin position="95"/>
        <end position="123"/>
    </location>
</feature>
<organism evidence="2 3">
    <name type="scientific">Romanomermis culicivorax</name>
    <name type="common">Nematode worm</name>
    <dbReference type="NCBI Taxonomy" id="13658"/>
    <lineage>
        <taxon>Eukaryota</taxon>
        <taxon>Metazoa</taxon>
        <taxon>Ecdysozoa</taxon>
        <taxon>Nematoda</taxon>
        <taxon>Enoplea</taxon>
        <taxon>Dorylaimia</taxon>
        <taxon>Mermithida</taxon>
        <taxon>Mermithoidea</taxon>
        <taxon>Mermithidae</taxon>
        <taxon>Romanomermis</taxon>
    </lineage>
</organism>
<protein>
    <submittedName>
        <fullName evidence="3">Uncharacterized protein</fullName>
    </submittedName>
</protein>
<dbReference type="Proteomes" id="UP000887565">
    <property type="component" value="Unplaced"/>
</dbReference>
<feature type="compositionally biased region" description="Basic and acidic residues" evidence="1">
    <location>
        <begin position="104"/>
        <end position="117"/>
    </location>
</feature>